<evidence type="ECO:0000313" key="5">
    <source>
        <dbReference type="Proteomes" id="UP000018466"/>
    </source>
</evidence>
<dbReference type="GO" id="GO:0005829">
    <property type="term" value="C:cytosol"/>
    <property type="evidence" value="ECO:0007669"/>
    <property type="project" value="TreeGrafter"/>
</dbReference>
<evidence type="ECO:0000256" key="1">
    <source>
        <dbReference type="ARBA" id="ARBA00023125"/>
    </source>
</evidence>
<keyword evidence="2" id="KW-0963">Cytoplasm</keyword>
<keyword evidence="5" id="KW-1185">Reference proteome</keyword>
<dbReference type="GO" id="GO:0003677">
    <property type="term" value="F:DNA binding"/>
    <property type="evidence" value="ECO:0007669"/>
    <property type="project" value="UniProtKB-UniRule"/>
</dbReference>
<comment type="subunit">
    <text evidence="2">Homodimer.</text>
</comment>
<comment type="similarity">
    <text evidence="2">Belongs to the YbaB/EbfC family.</text>
</comment>
<dbReference type="SUPFAM" id="SSF82607">
    <property type="entry name" value="YbaB-like"/>
    <property type="match status" value="1"/>
</dbReference>
<dbReference type="GO" id="GO:0043590">
    <property type="term" value="C:bacterial nucleoid"/>
    <property type="evidence" value="ECO:0007669"/>
    <property type="project" value="UniProtKB-UniRule"/>
</dbReference>
<reference evidence="4 5" key="1">
    <citation type="submission" date="2011-10" db="EMBL/GenBank/DDBJ databases">
        <title>The Genome Sequence of Lachnospiraceae bacterium ACC2.</title>
        <authorList>
            <consortium name="The Broad Institute Genome Sequencing Platform"/>
            <person name="Earl A."/>
            <person name="Ward D."/>
            <person name="Feldgarden M."/>
            <person name="Gevers D."/>
            <person name="Sizova M."/>
            <person name="Hazen A."/>
            <person name="Epstein S."/>
            <person name="Young S.K."/>
            <person name="Zeng Q."/>
            <person name="Gargeya S."/>
            <person name="Fitzgerald M."/>
            <person name="Haas B."/>
            <person name="Abouelleil A."/>
            <person name="Alvarado L."/>
            <person name="Arachchi H.M."/>
            <person name="Berlin A."/>
            <person name="Brown A."/>
            <person name="Chapman S.B."/>
            <person name="Chen Z."/>
            <person name="Dunbar C."/>
            <person name="Freedman E."/>
            <person name="Gearin G."/>
            <person name="Goldberg J."/>
            <person name="Griggs A."/>
            <person name="Gujja S."/>
            <person name="Heiman D."/>
            <person name="Howarth C."/>
            <person name="Larson L."/>
            <person name="Lui A."/>
            <person name="MacDonald P.J.P."/>
            <person name="Montmayeur A."/>
            <person name="Murphy C."/>
            <person name="Neiman D."/>
            <person name="Pearson M."/>
            <person name="Priest M."/>
            <person name="Roberts A."/>
            <person name="Saif S."/>
            <person name="Shea T."/>
            <person name="Shenoy N."/>
            <person name="Sisk P."/>
            <person name="Stolte C."/>
            <person name="Sykes S."/>
            <person name="Wortman J."/>
            <person name="Nusbaum C."/>
            <person name="Birren B."/>
        </authorList>
    </citation>
    <scope>NUCLEOTIDE SEQUENCE [LARGE SCALE GENOMIC DNA]</scope>
    <source>
        <strain evidence="4 5">ACC2</strain>
    </source>
</reference>
<dbReference type="PANTHER" id="PTHR33449:SF1">
    <property type="entry name" value="NUCLEOID-ASSOCIATED PROTEIN YBAB"/>
    <property type="match status" value="1"/>
</dbReference>
<protein>
    <recommendedName>
        <fullName evidence="2">Nucleoid-associated protein HMPREF9623_02048</fullName>
    </recommendedName>
</protein>
<evidence type="ECO:0000256" key="2">
    <source>
        <dbReference type="HAMAP-Rule" id="MF_00274"/>
    </source>
</evidence>
<dbReference type="Pfam" id="PF02575">
    <property type="entry name" value="YbaB_DNA_bd"/>
    <property type="match status" value="1"/>
</dbReference>
<organism evidence="4 5">
    <name type="scientific">Stomatobaculum longum</name>
    <dbReference type="NCBI Taxonomy" id="796942"/>
    <lineage>
        <taxon>Bacteria</taxon>
        <taxon>Bacillati</taxon>
        <taxon>Bacillota</taxon>
        <taxon>Clostridia</taxon>
        <taxon>Lachnospirales</taxon>
        <taxon>Lachnospiraceae</taxon>
        <taxon>Stomatobaculum</taxon>
    </lineage>
</organism>
<proteinExistence type="inferred from homology"/>
<gene>
    <name evidence="4" type="ORF">HMPREF9623_02048</name>
</gene>
<feature type="compositionally biased region" description="Low complexity" evidence="3">
    <location>
        <begin position="10"/>
        <end position="22"/>
    </location>
</feature>
<dbReference type="PANTHER" id="PTHR33449">
    <property type="entry name" value="NUCLEOID-ASSOCIATED PROTEIN YBAB"/>
    <property type="match status" value="1"/>
</dbReference>
<comment type="subcellular location">
    <subcellularLocation>
        <location evidence="2">Cytoplasm</location>
        <location evidence="2">Nucleoid</location>
    </subcellularLocation>
</comment>
<name>A0AA36Y3E2_9FIRM</name>
<evidence type="ECO:0000313" key="4">
    <source>
        <dbReference type="EMBL" id="EHO15727.1"/>
    </source>
</evidence>
<dbReference type="GeneID" id="86941762"/>
<dbReference type="InterPro" id="IPR004401">
    <property type="entry name" value="YbaB/EbfC"/>
</dbReference>
<dbReference type="AlphaFoldDB" id="A0AA36Y3E2"/>
<dbReference type="HAMAP" id="MF_00274">
    <property type="entry name" value="DNA_YbaB_EbfC"/>
    <property type="match status" value="1"/>
</dbReference>
<comment type="function">
    <text evidence="2">Binds to DNA and alters its conformation. May be involved in regulation of gene expression, nucleoid organization and DNA protection.</text>
</comment>
<sequence length="106" mass="11560">MARFNGMPGNANNMMKQLQKMQKQMEEQAKAFESKEFEATAGGGAVRVTVIGGREVSKITLDKDAVDPDDVEMLEDLIKAAVNEALHMAEAENQQMMGKLTGGLPF</sequence>
<evidence type="ECO:0000256" key="3">
    <source>
        <dbReference type="SAM" id="MobiDB-lite"/>
    </source>
</evidence>
<dbReference type="Proteomes" id="UP000018466">
    <property type="component" value="Unassembled WGS sequence"/>
</dbReference>
<dbReference type="Gene3D" id="3.30.1310.10">
    <property type="entry name" value="Nucleoid-associated protein YbaB-like domain"/>
    <property type="match status" value="1"/>
</dbReference>
<dbReference type="EMBL" id="AGEL01000015">
    <property type="protein sequence ID" value="EHO15727.1"/>
    <property type="molecule type" value="Genomic_DNA"/>
</dbReference>
<keyword evidence="1 2" id="KW-0238">DNA-binding</keyword>
<comment type="caution">
    <text evidence="4">The sequence shown here is derived from an EMBL/GenBank/DDBJ whole genome shotgun (WGS) entry which is preliminary data.</text>
</comment>
<dbReference type="RefSeq" id="WP_009533854.1">
    <property type="nucleotide sequence ID" value="NZ_JH590865.1"/>
</dbReference>
<dbReference type="PIRSF" id="PIRSF004555">
    <property type="entry name" value="UCP004555"/>
    <property type="match status" value="1"/>
</dbReference>
<dbReference type="NCBIfam" id="TIGR00103">
    <property type="entry name" value="DNA_YbaB_EbfC"/>
    <property type="match status" value="1"/>
</dbReference>
<accession>A0AA36Y3E2</accession>
<feature type="region of interest" description="Disordered" evidence="3">
    <location>
        <begin position="1"/>
        <end position="30"/>
    </location>
</feature>
<dbReference type="InterPro" id="IPR036894">
    <property type="entry name" value="YbaB-like_sf"/>
</dbReference>